<keyword evidence="2" id="KW-1185">Reference proteome</keyword>
<sequence>MANPRIYEVEKHYLVSADYSSNVTRNWDVYIASSGEEYYGKAIVEDGKRIIPWTKLKNEELSPLDEMLTIMKTAYEN</sequence>
<protein>
    <submittedName>
        <fullName evidence="1">Uncharacterized protein</fullName>
    </submittedName>
</protein>
<comment type="caution">
    <text evidence="1">The sequence shown here is derived from an EMBL/GenBank/DDBJ whole genome shotgun (WGS) entry which is preliminary data.</text>
</comment>
<organism evidence="1 2">
    <name type="scientific">Metabacillus halosaccharovorans</name>
    <dbReference type="NCBI Taxonomy" id="930124"/>
    <lineage>
        <taxon>Bacteria</taxon>
        <taxon>Bacillati</taxon>
        <taxon>Bacillota</taxon>
        <taxon>Bacilli</taxon>
        <taxon>Bacillales</taxon>
        <taxon>Bacillaceae</taxon>
        <taxon>Metabacillus</taxon>
    </lineage>
</organism>
<proteinExistence type="predicted"/>
<gene>
    <name evidence="1" type="ORF">OIH86_03540</name>
</gene>
<dbReference type="EMBL" id="JAOYEY010000023">
    <property type="protein sequence ID" value="MCV9884713.1"/>
    <property type="molecule type" value="Genomic_DNA"/>
</dbReference>
<dbReference type="RefSeq" id="WP_264141631.1">
    <property type="nucleotide sequence ID" value="NZ_JAOYEY010000023.1"/>
</dbReference>
<evidence type="ECO:0000313" key="2">
    <source>
        <dbReference type="Proteomes" id="UP001526147"/>
    </source>
</evidence>
<dbReference type="Proteomes" id="UP001526147">
    <property type="component" value="Unassembled WGS sequence"/>
</dbReference>
<accession>A0ABT3DCB7</accession>
<name>A0ABT3DCB7_9BACI</name>
<reference evidence="1 2" key="1">
    <citation type="submission" date="2022-10" db="EMBL/GenBank/DDBJ databases">
        <title>Draft genome assembly of moderately radiation resistant bacterium Metabacillus halosaccharovorans.</title>
        <authorList>
            <person name="Pal S."/>
            <person name="Gopinathan A."/>
        </authorList>
    </citation>
    <scope>NUCLEOTIDE SEQUENCE [LARGE SCALE GENOMIC DNA]</scope>
    <source>
        <strain evidence="1 2">VITHBRA001</strain>
    </source>
</reference>
<evidence type="ECO:0000313" key="1">
    <source>
        <dbReference type="EMBL" id="MCV9884713.1"/>
    </source>
</evidence>